<gene>
    <name evidence="9" type="ORF">ONE63_002961</name>
</gene>
<feature type="compositionally biased region" description="Basic residues" evidence="7">
    <location>
        <begin position="554"/>
        <end position="564"/>
    </location>
</feature>
<feature type="compositionally biased region" description="Low complexity" evidence="7">
    <location>
        <begin position="577"/>
        <end position="591"/>
    </location>
</feature>
<feature type="compositionally biased region" description="Basic and acidic residues" evidence="7">
    <location>
        <begin position="469"/>
        <end position="478"/>
    </location>
</feature>
<dbReference type="GO" id="GO:0003677">
    <property type="term" value="F:DNA binding"/>
    <property type="evidence" value="ECO:0007669"/>
    <property type="project" value="InterPro"/>
</dbReference>
<dbReference type="EMBL" id="JAPTSV010000013">
    <property type="protein sequence ID" value="KAJ1521281.1"/>
    <property type="molecule type" value="Genomic_DNA"/>
</dbReference>
<evidence type="ECO:0000256" key="3">
    <source>
        <dbReference type="ARBA" id="ARBA00022771"/>
    </source>
</evidence>
<feature type="region of interest" description="Disordered" evidence="7">
    <location>
        <begin position="426"/>
        <end position="697"/>
    </location>
</feature>
<dbReference type="GO" id="GO:0006281">
    <property type="term" value="P:DNA repair"/>
    <property type="evidence" value="ECO:0007669"/>
    <property type="project" value="UniProtKB-KW"/>
</dbReference>
<feature type="compositionally biased region" description="Basic and acidic residues" evidence="7">
    <location>
        <begin position="136"/>
        <end position="146"/>
    </location>
</feature>
<protein>
    <recommendedName>
        <fullName evidence="8">UBZ4-type domain-containing protein</fullName>
    </recommendedName>
</protein>
<organism evidence="9 10">
    <name type="scientific">Megalurothrips usitatus</name>
    <name type="common">bean blossom thrips</name>
    <dbReference type="NCBI Taxonomy" id="439358"/>
    <lineage>
        <taxon>Eukaryota</taxon>
        <taxon>Metazoa</taxon>
        <taxon>Ecdysozoa</taxon>
        <taxon>Arthropoda</taxon>
        <taxon>Hexapoda</taxon>
        <taxon>Insecta</taxon>
        <taxon>Pterygota</taxon>
        <taxon>Neoptera</taxon>
        <taxon>Paraneoptera</taxon>
        <taxon>Thysanoptera</taxon>
        <taxon>Terebrantia</taxon>
        <taxon>Thripoidea</taxon>
        <taxon>Thripidae</taxon>
        <taxon>Megalurothrips</taxon>
    </lineage>
</organism>
<evidence type="ECO:0000256" key="7">
    <source>
        <dbReference type="SAM" id="MobiDB-lite"/>
    </source>
</evidence>
<evidence type="ECO:0000256" key="6">
    <source>
        <dbReference type="PROSITE-ProRule" id="PRU01256"/>
    </source>
</evidence>
<name>A0AAV7X9K0_9NEOP</name>
<keyword evidence="10" id="KW-1185">Reference proteome</keyword>
<feature type="domain" description="UBZ4-type" evidence="8">
    <location>
        <begin position="712"/>
        <end position="739"/>
    </location>
</feature>
<dbReference type="PROSITE" id="PS51908">
    <property type="entry name" value="ZF_UBZ4"/>
    <property type="match status" value="1"/>
</dbReference>
<keyword evidence="4" id="KW-0862">Zinc</keyword>
<feature type="compositionally biased region" description="Basic and acidic residues" evidence="7">
    <location>
        <begin position="565"/>
        <end position="576"/>
    </location>
</feature>
<feature type="region of interest" description="Disordered" evidence="7">
    <location>
        <begin position="1"/>
        <end position="35"/>
    </location>
</feature>
<sequence length="741" mass="81483">MTARRGRFRLRPQSEMLTRQGRNTPENEEDDELHKLDNILRDAGMLEENMTMDDKRTMYKVLQESKVVQVEKENHNLSLNSSHPPSNDPSSSRDQDVMPKSSRSVTDRRYSDGVMIDDGAETSTPQEPPAIPMSSKKVEQSDERRPGPIAGSTRKLGTVGRGRAVPTKGTKYPPLPVVSPGQKPQKPPTVHSSTPQTQPTSPSLTADARSIASAAQNSPLSSPSDRLGQQIASPPSPTGPEVEDLPRTSLDSAKYQQDTGSSVDIAGEGEDSHDDVVSDDSTGETQHGTSSSHTNEKVESPAPVKDGEEDDDCGAGGDQMEPVLTTQMGKLNVSVSPFQNIVRPISSMPVPPIFKELEELRGNEAEWTAQAHEICEKHQHAFWDKLLAESPWVTIRDGGINKRTLFKQETPKYSRFFTSSAEKQAVAAPVLSERHSERQSKTRAMSKIQDALSETWHEPEFVSLRRSKQKDVRREDQTGNKQGSTTTRSDPEDDDEVQCLEDAPGGSGNIWQIPRVDQRRKPTDSDPDVAAEGGSSRDVYEFESDETWTPATIKNKKNNKRSGKTHQDDVEVEGRPSQRGRGSGGPPSSRGRNTKLRLSKGAIARPSEHATCSNNSRNKSGPPEHFEEDSNVRNNADSEDRVWGNRADTDNSNDISPGKFYSPKVIQPRNAPLSQSRGNPRENHRPNDFPTSPGSSGAILGRLQDEVAVIETVPCPICGKNFPKTEIEEHAGQCFNYSTGE</sequence>
<dbReference type="AlphaFoldDB" id="A0AAV7X9K0"/>
<dbReference type="InterPro" id="IPR006642">
    <property type="entry name" value="Rad18_UBZ4"/>
</dbReference>
<evidence type="ECO:0000259" key="8">
    <source>
        <dbReference type="PROSITE" id="PS51908"/>
    </source>
</evidence>
<feature type="compositionally biased region" description="Polar residues" evidence="7">
    <location>
        <begin position="610"/>
        <end position="619"/>
    </location>
</feature>
<reference evidence="9" key="1">
    <citation type="submission" date="2022-12" db="EMBL/GenBank/DDBJ databases">
        <title>Chromosome-level genome assembly of the bean flower thrips Megalurothrips usitatus.</title>
        <authorList>
            <person name="Ma L."/>
            <person name="Liu Q."/>
            <person name="Li H."/>
            <person name="Cai W."/>
        </authorList>
    </citation>
    <scope>NUCLEOTIDE SEQUENCE</scope>
    <source>
        <strain evidence="9">Cailab_2022a</strain>
    </source>
</reference>
<feature type="compositionally biased region" description="Acidic residues" evidence="7">
    <location>
        <begin position="267"/>
        <end position="282"/>
    </location>
</feature>
<proteinExistence type="predicted"/>
<feature type="compositionally biased region" description="Polar residues" evidence="7">
    <location>
        <begin position="479"/>
        <end position="488"/>
    </location>
</feature>
<dbReference type="GO" id="GO:0008270">
    <property type="term" value="F:zinc ion binding"/>
    <property type="evidence" value="ECO:0007669"/>
    <property type="project" value="UniProtKB-KW"/>
</dbReference>
<keyword evidence="5 6" id="KW-0234">DNA repair</keyword>
<feature type="compositionally biased region" description="Polar residues" evidence="7">
    <location>
        <begin position="283"/>
        <end position="293"/>
    </location>
</feature>
<feature type="compositionally biased region" description="Basic residues" evidence="7">
    <location>
        <begin position="1"/>
        <end position="10"/>
    </location>
</feature>
<accession>A0AAV7X9K0</accession>
<keyword evidence="2 6" id="KW-0227">DNA damage</keyword>
<keyword evidence="1" id="KW-0479">Metal-binding</keyword>
<evidence type="ECO:0000256" key="4">
    <source>
        <dbReference type="ARBA" id="ARBA00022833"/>
    </source>
</evidence>
<feature type="compositionally biased region" description="Polar residues" evidence="7">
    <location>
        <begin position="213"/>
        <end position="224"/>
    </location>
</feature>
<feature type="compositionally biased region" description="Polar residues" evidence="7">
    <location>
        <begin position="15"/>
        <end position="24"/>
    </location>
</feature>
<feature type="compositionally biased region" description="Polar residues" evidence="7">
    <location>
        <begin position="249"/>
        <end position="262"/>
    </location>
</feature>
<evidence type="ECO:0000256" key="1">
    <source>
        <dbReference type="ARBA" id="ARBA00022723"/>
    </source>
</evidence>
<evidence type="ECO:0000313" key="10">
    <source>
        <dbReference type="Proteomes" id="UP001075354"/>
    </source>
</evidence>
<keyword evidence="3 6" id="KW-0863">Zinc-finger</keyword>
<feature type="compositionally biased region" description="Basic and acidic residues" evidence="7">
    <location>
        <begin position="622"/>
        <end position="649"/>
    </location>
</feature>
<comment type="caution">
    <text evidence="9">The sequence shown here is derived from an EMBL/GenBank/DDBJ whole genome shotgun (WGS) entry which is preliminary data.</text>
</comment>
<feature type="region of interest" description="Disordered" evidence="7">
    <location>
        <begin position="69"/>
        <end position="321"/>
    </location>
</feature>
<feature type="compositionally biased region" description="Low complexity" evidence="7">
    <location>
        <begin position="76"/>
        <end position="90"/>
    </location>
</feature>
<evidence type="ECO:0000256" key="2">
    <source>
        <dbReference type="ARBA" id="ARBA00022763"/>
    </source>
</evidence>
<dbReference type="Proteomes" id="UP001075354">
    <property type="component" value="Chromosome 13"/>
</dbReference>
<evidence type="ECO:0000256" key="5">
    <source>
        <dbReference type="ARBA" id="ARBA00023204"/>
    </source>
</evidence>
<evidence type="ECO:0000313" key="9">
    <source>
        <dbReference type="EMBL" id="KAJ1521281.1"/>
    </source>
</evidence>
<feature type="compositionally biased region" description="Low complexity" evidence="7">
    <location>
        <begin position="188"/>
        <end position="205"/>
    </location>
</feature>